<dbReference type="Proteomes" id="UP000595814">
    <property type="component" value="Chromosome"/>
</dbReference>
<proteinExistence type="predicted"/>
<name>A0AC61N3I1_9FIRM</name>
<sequence>MNKKNKSKFDLDGIPPLREAVPLGLQHLFAMVFGNSVTALLITQILGLSQAQSTMLVQGAMLAAAIATLIQLYPPPFIKGYKFGVRLPVIMGTSYLFLGGCLGVVEEYGMAAMVGGQIAGAIFHIFFGLFIVSKIRRIFTPVISGTIITCMGLGLFPTAINNLAGGANSPEYGYIINFVIGLIVALIIIVLQNYGKGIIKDIAILVGIIAGFIISAAMGIVDFSAVKEAAWVSIPKPLAFGIEFKPHIIVMFILLYIVSVADLMGNLTLTTVGGLDRDVTEKELSSGVMGVGLGSICASLLNSIPVAAFSQNAAIVSLNKVVSRFVIATATFFLILGGISPKIGSIITSMPSCVIGGATLVIFSQIAMAGVNLLTKEEFTKKNMLIAGVAIATSLGITGTKEALVYFPTTLATVIGDSSVVLGALIALFLQGLFYIIEKVLKKGKN</sequence>
<evidence type="ECO:0000313" key="2">
    <source>
        <dbReference type="Proteomes" id="UP000595814"/>
    </source>
</evidence>
<gene>
    <name evidence="1" type="ORF">JFY71_02255</name>
</gene>
<keyword evidence="2" id="KW-1185">Reference proteome</keyword>
<evidence type="ECO:0000313" key="1">
    <source>
        <dbReference type="EMBL" id="QQK09063.1"/>
    </source>
</evidence>
<protein>
    <submittedName>
        <fullName evidence="1">Purine/pyrimidine permease</fullName>
    </submittedName>
</protein>
<organism evidence="1 2">
    <name type="scientific">Miniphocaeibacter halophilus</name>
    <dbReference type="NCBI Taxonomy" id="2931922"/>
    <lineage>
        <taxon>Bacteria</taxon>
        <taxon>Bacillati</taxon>
        <taxon>Bacillota</taxon>
        <taxon>Tissierellia</taxon>
        <taxon>Tissierellales</taxon>
        <taxon>Peptoniphilaceae</taxon>
        <taxon>Miniphocaeibacter</taxon>
    </lineage>
</organism>
<reference evidence="1 2" key="1">
    <citation type="journal article" date="2022" name="Int. J. Syst. Evol. Microbiol.">
        <title>Miniphocaeibacter halophilus sp. nov., an ammonium-tolerant acetate-producing bacterium isolated from a biogas system.</title>
        <authorList>
            <person name="Schnurer A."/>
            <person name="Singh A."/>
            <person name="Bi S."/>
            <person name="Qiao W."/>
            <person name="Westerholm M."/>
        </authorList>
    </citation>
    <scope>NUCLEOTIDE SEQUENCE [LARGE SCALE GENOMIC DNA]</scope>
    <source>
        <strain evidence="1 2">AMB_01</strain>
    </source>
</reference>
<dbReference type="EMBL" id="CP066744">
    <property type="protein sequence ID" value="QQK09063.1"/>
    <property type="molecule type" value="Genomic_DNA"/>
</dbReference>
<accession>A0AC61N3I1</accession>